<dbReference type="InterPro" id="IPR050115">
    <property type="entry name" value="Proteasome_alpha"/>
</dbReference>
<dbReference type="Pfam" id="PF10584">
    <property type="entry name" value="Proteasome_A_N"/>
    <property type="match status" value="1"/>
</dbReference>
<dbReference type="InterPro" id="IPR023332">
    <property type="entry name" value="Proteasome_alpha-type"/>
</dbReference>
<name>A0AAN8A9T5_9SACH</name>
<sequence length="293" mass="32329">MTSIGTGYDLSNSVFSPDGRNFQVEYAVKAVENGATSVGIRCQDGVVFGVEKLITSPLLVPGKNRKIQTIDSHIGCVYSGLIPDGRHLVNRGRDEAASFKKIYHRPIPVDALADRLGQYVQAHTLYNSVRPFGITAIFGGVDDVKGPQLYMLEPNGSYWGYSGAATGKGRQSARAELEKLIAKHTKNIDINEDDTDNKTIQLKVRDAVKEIARIIYLAHEDNKEKEFEIEISWCSNEETQGKHKLVPKELLEEAVSFAKETLSHLEDSDDSDSDDDNNEGSATQDNEGDIVLE</sequence>
<dbReference type="SMART" id="SM00948">
    <property type="entry name" value="Proteasome_A_N"/>
    <property type="match status" value="1"/>
</dbReference>
<dbReference type="EMBL" id="JAWIZZ010000022">
    <property type="protein sequence ID" value="KAK5781995.1"/>
    <property type="molecule type" value="Genomic_DNA"/>
</dbReference>
<evidence type="ECO:0000313" key="7">
    <source>
        <dbReference type="Proteomes" id="UP001306508"/>
    </source>
</evidence>
<dbReference type="FunFam" id="3.60.20.10:FF:000044">
    <property type="entry name" value="Probable proteasome subunit alpha type-7"/>
    <property type="match status" value="1"/>
</dbReference>
<keyword evidence="2 3" id="KW-0647">Proteasome</keyword>
<evidence type="ECO:0000256" key="1">
    <source>
        <dbReference type="ARBA" id="ARBA00003542"/>
    </source>
</evidence>
<evidence type="ECO:0000256" key="3">
    <source>
        <dbReference type="PROSITE-ProRule" id="PRU00808"/>
    </source>
</evidence>
<reference evidence="7" key="1">
    <citation type="submission" date="2023-07" db="EMBL/GenBank/DDBJ databases">
        <title>A draft genome of Kazachstania heterogenica Y-27499.</title>
        <authorList>
            <person name="Donic C."/>
            <person name="Kralova J.S."/>
            <person name="Fidel L."/>
            <person name="Ben-Dor S."/>
            <person name="Jung S."/>
        </authorList>
    </citation>
    <scope>NUCLEOTIDE SEQUENCE [LARGE SCALE GENOMIC DNA]</scope>
    <source>
        <strain evidence="7">Y27499</strain>
    </source>
</reference>
<gene>
    <name evidence="6" type="ORF">RI543_000481</name>
</gene>
<comment type="function">
    <text evidence="1">The proteasome degrades poly-ubiquitinated proteins in the cytoplasm and in the nucleus. It is essential for the regulated turnover of proteins and for the removal of misfolded proteins. The proteasome is a multicatalytic proteinase complex that is characterized by its ability to cleave peptides with Arg, Phe, Tyr, Leu, and Glu adjacent to the leaving group at neutral or slightly basic pH. It has an ATP-dependent proteolytic activity.</text>
</comment>
<dbReference type="InterPro" id="IPR000426">
    <property type="entry name" value="Proteasome_asu_N"/>
</dbReference>
<feature type="domain" description="Proteasome alpha-type subunits" evidence="5">
    <location>
        <begin position="8"/>
        <end position="30"/>
    </location>
</feature>
<comment type="caution">
    <text evidence="6">The sequence shown here is derived from an EMBL/GenBank/DDBJ whole genome shotgun (WGS) entry which is preliminary data.</text>
</comment>
<proteinExistence type="inferred from homology"/>
<dbReference type="CDD" id="cd03751">
    <property type="entry name" value="proteasome_alpha_type_3"/>
    <property type="match status" value="1"/>
</dbReference>
<evidence type="ECO:0000256" key="4">
    <source>
        <dbReference type="SAM" id="MobiDB-lite"/>
    </source>
</evidence>
<protein>
    <recommendedName>
        <fullName evidence="5">Proteasome alpha-type subunits domain-containing protein</fullName>
    </recommendedName>
</protein>
<dbReference type="PROSITE" id="PS51475">
    <property type="entry name" value="PROTEASOME_ALPHA_2"/>
    <property type="match status" value="1"/>
</dbReference>
<organism evidence="6 7">
    <name type="scientific">Arxiozyma heterogenica</name>
    <dbReference type="NCBI Taxonomy" id="278026"/>
    <lineage>
        <taxon>Eukaryota</taxon>
        <taxon>Fungi</taxon>
        <taxon>Dikarya</taxon>
        <taxon>Ascomycota</taxon>
        <taxon>Saccharomycotina</taxon>
        <taxon>Saccharomycetes</taxon>
        <taxon>Saccharomycetales</taxon>
        <taxon>Saccharomycetaceae</taxon>
        <taxon>Arxiozyma</taxon>
    </lineage>
</organism>
<evidence type="ECO:0000259" key="5">
    <source>
        <dbReference type="PROSITE" id="PS00388"/>
    </source>
</evidence>
<dbReference type="PANTHER" id="PTHR11599">
    <property type="entry name" value="PROTEASOME SUBUNIT ALPHA/BETA"/>
    <property type="match status" value="1"/>
</dbReference>
<evidence type="ECO:0000256" key="2">
    <source>
        <dbReference type="ARBA" id="ARBA00022942"/>
    </source>
</evidence>
<dbReference type="PROSITE" id="PS00388">
    <property type="entry name" value="PROTEASOME_ALPHA_1"/>
    <property type="match status" value="1"/>
</dbReference>
<keyword evidence="7" id="KW-1185">Reference proteome</keyword>
<comment type="similarity">
    <text evidence="3">Belongs to the peptidase T1A family.</text>
</comment>
<dbReference type="Gene3D" id="3.60.20.10">
    <property type="entry name" value="Glutamine Phosphoribosylpyrophosphate, subunit 1, domain 1"/>
    <property type="match status" value="1"/>
</dbReference>
<dbReference type="Proteomes" id="UP001306508">
    <property type="component" value="Unassembled WGS sequence"/>
</dbReference>
<feature type="compositionally biased region" description="Acidic residues" evidence="4">
    <location>
        <begin position="267"/>
        <end position="278"/>
    </location>
</feature>
<accession>A0AAN8A9T5</accession>
<dbReference type="GO" id="GO:0019773">
    <property type="term" value="C:proteasome core complex, alpha-subunit complex"/>
    <property type="evidence" value="ECO:0007669"/>
    <property type="project" value="UniProtKB-UniRule"/>
</dbReference>
<evidence type="ECO:0000313" key="6">
    <source>
        <dbReference type="EMBL" id="KAK5781995.1"/>
    </source>
</evidence>
<dbReference type="InterPro" id="IPR029055">
    <property type="entry name" value="Ntn_hydrolases_N"/>
</dbReference>
<dbReference type="Pfam" id="PF00227">
    <property type="entry name" value="Proteasome"/>
    <property type="match status" value="1"/>
</dbReference>
<dbReference type="AlphaFoldDB" id="A0AAN8A9T5"/>
<feature type="region of interest" description="Disordered" evidence="4">
    <location>
        <begin position="259"/>
        <end position="293"/>
    </location>
</feature>
<dbReference type="InterPro" id="IPR001353">
    <property type="entry name" value="Proteasome_sua/b"/>
</dbReference>
<dbReference type="GO" id="GO:0010499">
    <property type="term" value="P:proteasomal ubiquitin-independent protein catabolic process"/>
    <property type="evidence" value="ECO:0007669"/>
    <property type="project" value="UniProtKB-ARBA"/>
</dbReference>
<dbReference type="SUPFAM" id="SSF56235">
    <property type="entry name" value="N-terminal nucleophile aminohydrolases (Ntn hydrolases)"/>
    <property type="match status" value="1"/>
</dbReference>
<dbReference type="GO" id="GO:0043161">
    <property type="term" value="P:proteasome-mediated ubiquitin-dependent protein catabolic process"/>
    <property type="evidence" value="ECO:0007669"/>
    <property type="project" value="UniProtKB-ARBA"/>
</dbReference>